<sequence>MKLLSSIKHENVVKSTSPTVPQFMRVAVYDAPEVRTLIIDVAEDGGFDRWVPSIVREELYVKFDATKFKSINIGELVGA</sequence>
<protein>
    <submittedName>
        <fullName evidence="1">Uncharacterized protein</fullName>
    </submittedName>
</protein>
<dbReference type="AlphaFoldDB" id="A0A8S0U9G5"/>
<comment type="caution">
    <text evidence="1">The sequence shown here is derived from an EMBL/GenBank/DDBJ whole genome shotgun (WGS) entry which is preliminary data.</text>
</comment>
<keyword evidence="2" id="KW-1185">Reference proteome</keyword>
<reference evidence="1 2" key="1">
    <citation type="submission" date="2019-12" db="EMBL/GenBank/DDBJ databases">
        <authorList>
            <person name="Alioto T."/>
            <person name="Alioto T."/>
            <person name="Gomez Garrido J."/>
        </authorList>
    </citation>
    <scope>NUCLEOTIDE SEQUENCE [LARGE SCALE GENOMIC DNA]</scope>
</reference>
<dbReference type="EMBL" id="CACTIH010007425">
    <property type="protein sequence ID" value="CAA3013173.1"/>
    <property type="molecule type" value="Genomic_DNA"/>
</dbReference>
<evidence type="ECO:0000313" key="2">
    <source>
        <dbReference type="Proteomes" id="UP000594638"/>
    </source>
</evidence>
<proteinExistence type="predicted"/>
<dbReference type="Proteomes" id="UP000594638">
    <property type="component" value="Unassembled WGS sequence"/>
</dbReference>
<name>A0A8S0U9G5_OLEEU</name>
<accession>A0A8S0U9G5</accession>
<organism evidence="1 2">
    <name type="scientific">Olea europaea subsp. europaea</name>
    <dbReference type="NCBI Taxonomy" id="158383"/>
    <lineage>
        <taxon>Eukaryota</taxon>
        <taxon>Viridiplantae</taxon>
        <taxon>Streptophyta</taxon>
        <taxon>Embryophyta</taxon>
        <taxon>Tracheophyta</taxon>
        <taxon>Spermatophyta</taxon>
        <taxon>Magnoliopsida</taxon>
        <taxon>eudicotyledons</taxon>
        <taxon>Gunneridae</taxon>
        <taxon>Pentapetalae</taxon>
        <taxon>asterids</taxon>
        <taxon>lamiids</taxon>
        <taxon>Lamiales</taxon>
        <taxon>Oleaceae</taxon>
        <taxon>Oleeae</taxon>
        <taxon>Olea</taxon>
    </lineage>
</organism>
<evidence type="ECO:0000313" key="1">
    <source>
        <dbReference type="EMBL" id="CAA3013173.1"/>
    </source>
</evidence>
<dbReference type="Gramene" id="OE9A116312T1">
    <property type="protein sequence ID" value="OE9A116312C1"/>
    <property type="gene ID" value="OE9A116312"/>
</dbReference>
<gene>
    <name evidence="1" type="ORF">OLEA9_A116312</name>
</gene>